<accession>A0A226DK36</accession>
<reference evidence="2 3" key="1">
    <citation type="submission" date="2015-12" db="EMBL/GenBank/DDBJ databases">
        <title>The genome of Folsomia candida.</title>
        <authorList>
            <person name="Faddeeva A."/>
            <person name="Derks M.F."/>
            <person name="Anvar Y."/>
            <person name="Smit S."/>
            <person name="Van Straalen N."/>
            <person name="Roelofs D."/>
        </authorList>
    </citation>
    <scope>NUCLEOTIDE SEQUENCE [LARGE SCALE GENOMIC DNA]</scope>
    <source>
        <strain evidence="2 3">VU population</strain>
        <tissue evidence="2">Whole body</tissue>
    </source>
</reference>
<feature type="transmembrane region" description="Helical" evidence="1">
    <location>
        <begin position="106"/>
        <end position="129"/>
    </location>
</feature>
<gene>
    <name evidence="2" type="ORF">Fcan01_20655</name>
</gene>
<sequence>MSFLQCQAIQLLKYLYQDHYPFLYKWPFTLDKKTHFLVLLRDTRRGVPLLRKLAPTLVLLIMSILSILDLYVPFPHNGTPEEDKALFINQTVLSLGNDEVIMKSKLWVSVFVATMELCITVTAFCTFFLHLDDIVHGTNCIIKLYNKFHPWKCIRRNSTLDTSFRANLVNIYNSIKRGDDILGSVLIAFISSGWIIITPSSVVLTLFNLDPLVHLLLYTSKKYKPLSYIIQFLYDYLGAIPIVLVRYVFTMLTWYELARIVVSILTMGILWVKWN</sequence>
<organism evidence="2 3">
    <name type="scientific">Folsomia candida</name>
    <name type="common">Springtail</name>
    <dbReference type="NCBI Taxonomy" id="158441"/>
    <lineage>
        <taxon>Eukaryota</taxon>
        <taxon>Metazoa</taxon>
        <taxon>Ecdysozoa</taxon>
        <taxon>Arthropoda</taxon>
        <taxon>Hexapoda</taxon>
        <taxon>Collembola</taxon>
        <taxon>Entomobryomorpha</taxon>
        <taxon>Isotomoidea</taxon>
        <taxon>Isotomidae</taxon>
        <taxon>Proisotominae</taxon>
        <taxon>Folsomia</taxon>
    </lineage>
</organism>
<keyword evidence="1" id="KW-0812">Transmembrane</keyword>
<evidence type="ECO:0000313" key="2">
    <source>
        <dbReference type="EMBL" id="OXA44546.1"/>
    </source>
</evidence>
<evidence type="ECO:0000256" key="1">
    <source>
        <dbReference type="SAM" id="Phobius"/>
    </source>
</evidence>
<evidence type="ECO:0000313" key="3">
    <source>
        <dbReference type="Proteomes" id="UP000198287"/>
    </source>
</evidence>
<name>A0A226DK36_FOLCA</name>
<keyword evidence="1" id="KW-0472">Membrane</keyword>
<feature type="transmembrane region" description="Helical" evidence="1">
    <location>
        <begin position="181"/>
        <end position="206"/>
    </location>
</feature>
<dbReference type="EMBL" id="LNIX01000019">
    <property type="protein sequence ID" value="OXA44546.1"/>
    <property type="molecule type" value="Genomic_DNA"/>
</dbReference>
<dbReference type="Proteomes" id="UP000198287">
    <property type="component" value="Unassembled WGS sequence"/>
</dbReference>
<keyword evidence="3" id="KW-1185">Reference proteome</keyword>
<proteinExistence type="predicted"/>
<feature type="transmembrane region" description="Helical" evidence="1">
    <location>
        <begin position="226"/>
        <end position="245"/>
    </location>
</feature>
<dbReference type="AlphaFoldDB" id="A0A226DK36"/>
<keyword evidence="1" id="KW-1133">Transmembrane helix</keyword>
<comment type="caution">
    <text evidence="2">The sequence shown here is derived from an EMBL/GenBank/DDBJ whole genome shotgun (WGS) entry which is preliminary data.</text>
</comment>
<protein>
    <submittedName>
        <fullName evidence="2">Uncharacterized protein</fullName>
    </submittedName>
</protein>
<feature type="transmembrane region" description="Helical" evidence="1">
    <location>
        <begin position="53"/>
        <end position="74"/>
    </location>
</feature>